<proteinExistence type="predicted"/>
<accession>A0A8S1M862</accession>
<dbReference type="EMBL" id="CAJJDM010000052">
    <property type="protein sequence ID" value="CAD8074031.1"/>
    <property type="molecule type" value="Genomic_DNA"/>
</dbReference>
<dbReference type="GO" id="GO:0005829">
    <property type="term" value="C:cytosol"/>
    <property type="evidence" value="ECO:0007669"/>
    <property type="project" value="TreeGrafter"/>
</dbReference>
<feature type="domain" description="PCI" evidence="4">
    <location>
        <begin position="115"/>
        <end position="206"/>
    </location>
</feature>
<dbReference type="InterPro" id="IPR040134">
    <property type="entry name" value="PSMD12/CSN4"/>
</dbReference>
<keyword evidence="2" id="KW-0396">Initiation factor</keyword>
<gene>
    <name evidence="5" type="ORF">PPRIM_AZ9-3.1.T0520044</name>
</gene>
<dbReference type="OMA" id="HKEQCTI"/>
<dbReference type="GO" id="GO:0003743">
    <property type="term" value="F:translation initiation factor activity"/>
    <property type="evidence" value="ECO:0007669"/>
    <property type="project" value="UniProtKB-KW"/>
</dbReference>
<name>A0A8S1M862_PARPR</name>
<organism evidence="5 6">
    <name type="scientific">Paramecium primaurelia</name>
    <dbReference type="NCBI Taxonomy" id="5886"/>
    <lineage>
        <taxon>Eukaryota</taxon>
        <taxon>Sar</taxon>
        <taxon>Alveolata</taxon>
        <taxon>Ciliophora</taxon>
        <taxon>Intramacronucleata</taxon>
        <taxon>Oligohymenophorea</taxon>
        <taxon>Peniculida</taxon>
        <taxon>Parameciidae</taxon>
        <taxon>Paramecium</taxon>
    </lineage>
</organism>
<dbReference type="InterPro" id="IPR000717">
    <property type="entry name" value="PCI_dom"/>
</dbReference>
<dbReference type="SMART" id="SM00088">
    <property type="entry name" value="PINT"/>
    <property type="match status" value="1"/>
</dbReference>
<evidence type="ECO:0000313" key="6">
    <source>
        <dbReference type="Proteomes" id="UP000688137"/>
    </source>
</evidence>
<evidence type="ECO:0000313" key="5">
    <source>
        <dbReference type="EMBL" id="CAD8074031.1"/>
    </source>
</evidence>
<evidence type="ECO:0000259" key="4">
    <source>
        <dbReference type="SMART" id="SM00088"/>
    </source>
</evidence>
<reference evidence="5" key="1">
    <citation type="submission" date="2021-01" db="EMBL/GenBank/DDBJ databases">
        <authorList>
            <consortium name="Genoscope - CEA"/>
            <person name="William W."/>
        </authorList>
    </citation>
    <scope>NUCLEOTIDE SEQUENCE</scope>
</reference>
<keyword evidence="1" id="KW-0963">Cytoplasm</keyword>
<dbReference type="PANTHER" id="PTHR10855:SF2">
    <property type="entry name" value="COP9 SIGNALOSOME COMPLEX SUBUNIT 4"/>
    <property type="match status" value="1"/>
</dbReference>
<protein>
    <recommendedName>
        <fullName evidence="4">PCI domain-containing protein</fullName>
    </recommendedName>
</protein>
<dbReference type="FunFam" id="1.10.10.10:FF:000300">
    <property type="entry name" value="Eukaryotic translation initiation factor 3 subunit C"/>
    <property type="match status" value="1"/>
</dbReference>
<dbReference type="Proteomes" id="UP000688137">
    <property type="component" value="Unassembled WGS sequence"/>
</dbReference>
<evidence type="ECO:0000256" key="3">
    <source>
        <dbReference type="ARBA" id="ARBA00022917"/>
    </source>
</evidence>
<dbReference type="Pfam" id="PF01399">
    <property type="entry name" value="PCI"/>
    <property type="match status" value="1"/>
</dbReference>
<dbReference type="AlphaFoldDB" id="A0A8S1M862"/>
<dbReference type="GO" id="GO:0008180">
    <property type="term" value="C:COP9 signalosome"/>
    <property type="evidence" value="ECO:0007669"/>
    <property type="project" value="TreeGrafter"/>
</dbReference>
<comment type="caution">
    <text evidence="5">The sequence shown here is derived from an EMBL/GenBank/DDBJ whole genome shotgun (WGS) entry which is preliminary data.</text>
</comment>
<keyword evidence="3" id="KW-0648">Protein biosynthesis</keyword>
<evidence type="ECO:0000256" key="1">
    <source>
        <dbReference type="ARBA" id="ARBA00022490"/>
    </source>
</evidence>
<sequence>MQIEESYQEARQILSQNLEKGRVKLNPEEKQKCDIAQAIIYEHDQKRLQAASIFYNLSQRNPEYFQRAIINVLAAPASAKRQALLITIYRDSRCQKSKWLSFIRSNVQQDLLKWNDIENFARETKINPSLFCEHIITAISRFYSNISIQKLGQYCKLQEDQAYELLENMIISERLQAQIDQQQGYIQFQHKEQCTIEEFCTNLYSLCQ</sequence>
<keyword evidence="6" id="KW-1185">Reference proteome</keyword>
<evidence type="ECO:0000256" key="2">
    <source>
        <dbReference type="ARBA" id="ARBA00022540"/>
    </source>
</evidence>
<dbReference type="PANTHER" id="PTHR10855">
    <property type="entry name" value="26S PROTEASOME NON-ATPASE REGULATORY SUBUNIT 12/COP9 SIGNALOSOME COMPLEX SUBUNIT 4"/>
    <property type="match status" value="1"/>
</dbReference>